<gene>
    <name evidence="2" type="ORF">E1B25_07940</name>
</gene>
<comment type="caution">
    <text evidence="2">The sequence shown here is derived from an EMBL/GenBank/DDBJ whole genome shotgun (WGS) entry which is preliminary data.</text>
</comment>
<evidence type="ECO:0000313" key="2">
    <source>
        <dbReference type="EMBL" id="TDE38939.1"/>
    </source>
</evidence>
<dbReference type="AlphaFoldDB" id="A0A4R5EVE2"/>
<feature type="domain" description="Abortive infection protein-like C-terminal" evidence="1">
    <location>
        <begin position="198"/>
        <end position="279"/>
    </location>
</feature>
<dbReference type="Proteomes" id="UP000294662">
    <property type="component" value="Unassembled WGS sequence"/>
</dbReference>
<proteinExistence type="predicted"/>
<dbReference type="OrthoDB" id="7021751at2"/>
<protein>
    <recommendedName>
        <fullName evidence="1">Abortive infection protein-like C-terminal domain-containing protein</fullName>
    </recommendedName>
</protein>
<name>A0A4R5EVE2_9RHOB</name>
<dbReference type="Pfam" id="PF14355">
    <property type="entry name" value="Abi_C"/>
    <property type="match status" value="1"/>
</dbReference>
<dbReference type="EMBL" id="SMFP01000004">
    <property type="protein sequence ID" value="TDE38939.1"/>
    <property type="molecule type" value="Genomic_DNA"/>
</dbReference>
<dbReference type="RefSeq" id="WP_132828231.1">
    <property type="nucleotide sequence ID" value="NZ_SMFP01000004.1"/>
</dbReference>
<evidence type="ECO:0000259" key="1">
    <source>
        <dbReference type="Pfam" id="PF14355"/>
    </source>
</evidence>
<reference evidence="2 3" key="1">
    <citation type="submission" date="2019-03" db="EMBL/GenBank/DDBJ databases">
        <authorList>
            <person name="Zhang S."/>
        </authorList>
    </citation>
    <scope>NUCLEOTIDE SEQUENCE [LARGE SCALE GENOMIC DNA]</scope>
    <source>
        <strain evidence="2 3">S4J41</strain>
    </source>
</reference>
<keyword evidence="3" id="KW-1185">Reference proteome</keyword>
<dbReference type="InterPro" id="IPR026001">
    <property type="entry name" value="Abi-like_C"/>
</dbReference>
<organism evidence="2 3">
    <name type="scientific">Antarcticimicrobium sediminis</name>
    <dbReference type="NCBI Taxonomy" id="2546227"/>
    <lineage>
        <taxon>Bacteria</taxon>
        <taxon>Pseudomonadati</taxon>
        <taxon>Pseudomonadota</taxon>
        <taxon>Alphaproteobacteria</taxon>
        <taxon>Rhodobacterales</taxon>
        <taxon>Paracoccaceae</taxon>
        <taxon>Antarcticimicrobium</taxon>
    </lineage>
</organism>
<evidence type="ECO:0000313" key="3">
    <source>
        <dbReference type="Proteomes" id="UP000294662"/>
    </source>
</evidence>
<accession>A0A4R5EVE2</accession>
<sequence length="297" mass="31032">MTSFSTSTIEALVQVISGGSGTNNPEPPIGLYRSASDIGGFLMACGIDPARGEGSRLPALRTCLNWAAKQENGDELIGGAIETVADPRNHAREPEKTQAVLDHLNLHLAPDGFEVALLGGRAVLRKQGSGAAVVGAIAGKTATLDFGTVSRDLDRATRNAEGDPEDAVTAACATLEAVCRSILVELGQDLPAKKDVSALVRAVQEPLGLSPGRTDLPDLIAGDIRKVLSGLTTATEGIGALRTHGGDAHGRERGHRRIDPRIARLAIHAASTVALFLIETWERKMQRGLPAAAEPAD</sequence>